<keyword evidence="4 9" id="KW-0812">Transmembrane</keyword>
<evidence type="ECO:0008006" key="14">
    <source>
        <dbReference type="Google" id="ProtNLM"/>
    </source>
</evidence>
<feature type="transmembrane region" description="Helical" evidence="9">
    <location>
        <begin position="575"/>
        <end position="595"/>
    </location>
</feature>
<dbReference type="GO" id="GO:0005774">
    <property type="term" value="C:vacuolar membrane"/>
    <property type="evidence" value="ECO:0007669"/>
    <property type="project" value="UniProtKB-ARBA"/>
</dbReference>
<dbReference type="AlphaFoldDB" id="A0A0F4ZKD0"/>
<evidence type="ECO:0000313" key="12">
    <source>
        <dbReference type="EMBL" id="KKA30308.1"/>
    </source>
</evidence>
<feature type="transmembrane region" description="Helical" evidence="9">
    <location>
        <begin position="1110"/>
        <end position="1129"/>
    </location>
</feature>
<dbReference type="GO" id="GO:0015369">
    <property type="term" value="F:calcium:proton antiporter activity"/>
    <property type="evidence" value="ECO:0007669"/>
    <property type="project" value="TreeGrafter"/>
</dbReference>
<evidence type="ECO:0000256" key="7">
    <source>
        <dbReference type="ARBA" id="ARBA00023136"/>
    </source>
</evidence>
<dbReference type="Pfam" id="PF01699">
    <property type="entry name" value="Na_Ca_ex"/>
    <property type="match status" value="2"/>
</dbReference>
<feature type="transmembrane region" description="Helical" evidence="9">
    <location>
        <begin position="1008"/>
        <end position="1031"/>
    </location>
</feature>
<feature type="transmembrane region" description="Helical" evidence="9">
    <location>
        <begin position="646"/>
        <end position="663"/>
    </location>
</feature>
<dbReference type="EMBL" id="LAEV01000427">
    <property type="protein sequence ID" value="KKA30308.1"/>
    <property type="molecule type" value="Genomic_DNA"/>
</dbReference>
<proteinExistence type="inferred from homology"/>
<feature type="transmembrane region" description="Helical" evidence="9">
    <location>
        <begin position="543"/>
        <end position="563"/>
    </location>
</feature>
<feature type="compositionally biased region" description="Low complexity" evidence="8">
    <location>
        <begin position="846"/>
        <end position="862"/>
    </location>
</feature>
<dbReference type="InterPro" id="IPR004837">
    <property type="entry name" value="NaCa_Exmemb"/>
</dbReference>
<evidence type="ECO:0000256" key="2">
    <source>
        <dbReference type="ARBA" id="ARBA00008170"/>
    </source>
</evidence>
<feature type="region of interest" description="Disordered" evidence="8">
    <location>
        <begin position="832"/>
        <end position="871"/>
    </location>
</feature>
<feature type="non-terminal residue" evidence="12">
    <location>
        <position position="1"/>
    </location>
</feature>
<evidence type="ECO:0000256" key="6">
    <source>
        <dbReference type="ARBA" id="ARBA00023065"/>
    </source>
</evidence>
<comment type="caution">
    <text evidence="12">The sequence shown here is derived from an EMBL/GenBank/DDBJ whole genome shotgun (WGS) entry which is preliminary data.</text>
</comment>
<gene>
    <name evidence="12" type="ORF">TD95_004343</name>
</gene>
<evidence type="ECO:0000313" key="13">
    <source>
        <dbReference type="Proteomes" id="UP000033483"/>
    </source>
</evidence>
<keyword evidence="13" id="KW-1185">Reference proteome</keyword>
<feature type="domain" description="Sodium/calcium exchanger membrane region" evidence="10">
    <location>
        <begin position="973"/>
        <end position="1125"/>
    </location>
</feature>
<feature type="transmembrane region" description="Helical" evidence="9">
    <location>
        <begin position="974"/>
        <end position="992"/>
    </location>
</feature>
<reference evidence="12 13" key="1">
    <citation type="submission" date="2015-03" db="EMBL/GenBank/DDBJ databases">
        <authorList>
            <person name="Radwan O."/>
            <person name="Al-Naeli F.A."/>
            <person name="Rendon G.A."/>
            <person name="Fields C."/>
        </authorList>
    </citation>
    <scope>NUCLEOTIDE SEQUENCE [LARGE SCALE GENOMIC DNA]</scope>
    <source>
        <strain evidence="12">CR-DP1</strain>
    </source>
</reference>
<feature type="region of interest" description="Disordered" evidence="8">
    <location>
        <begin position="1"/>
        <end position="78"/>
    </location>
</feature>
<feature type="transmembrane region" description="Helical" evidence="9">
    <location>
        <begin position="675"/>
        <end position="695"/>
    </location>
</feature>
<dbReference type="Proteomes" id="UP000033483">
    <property type="component" value="Unassembled WGS sequence"/>
</dbReference>
<feature type="transmembrane region" description="Helical" evidence="9">
    <location>
        <begin position="1083"/>
        <end position="1103"/>
    </location>
</feature>
<feature type="region of interest" description="Disordered" evidence="8">
    <location>
        <begin position="927"/>
        <end position="963"/>
    </location>
</feature>
<evidence type="ECO:0000256" key="9">
    <source>
        <dbReference type="SAM" id="Phobius"/>
    </source>
</evidence>
<keyword evidence="7 9" id="KW-0472">Membrane</keyword>
<feature type="transmembrane region" description="Helical" evidence="9">
    <location>
        <begin position="607"/>
        <end position="626"/>
    </location>
</feature>
<evidence type="ECO:0000256" key="4">
    <source>
        <dbReference type="ARBA" id="ARBA00022692"/>
    </source>
</evidence>
<accession>A0A0F4ZKD0</accession>
<dbReference type="FunFam" id="1.20.1420.30:FF:000017">
    <property type="entry name" value="Calcium permease family membrane transporter"/>
    <property type="match status" value="1"/>
</dbReference>
<evidence type="ECO:0000256" key="1">
    <source>
        <dbReference type="ARBA" id="ARBA00004127"/>
    </source>
</evidence>
<evidence type="ECO:0000259" key="11">
    <source>
        <dbReference type="Pfam" id="PF03733"/>
    </source>
</evidence>
<comment type="subcellular location">
    <subcellularLocation>
        <location evidence="1">Endomembrane system</location>
        <topology evidence="1">Multi-pass membrane protein</topology>
    </subcellularLocation>
</comment>
<feature type="compositionally biased region" description="Polar residues" evidence="8">
    <location>
        <begin position="1"/>
        <end position="12"/>
    </location>
</feature>
<dbReference type="InterPro" id="IPR005185">
    <property type="entry name" value="YccF"/>
</dbReference>
<feature type="compositionally biased region" description="Low complexity" evidence="8">
    <location>
        <begin position="927"/>
        <end position="936"/>
    </location>
</feature>
<evidence type="ECO:0000259" key="10">
    <source>
        <dbReference type="Pfam" id="PF01699"/>
    </source>
</evidence>
<feature type="transmembrane region" description="Helical" evidence="9">
    <location>
        <begin position="338"/>
        <end position="357"/>
    </location>
</feature>
<feature type="transmembrane region" description="Helical" evidence="9">
    <location>
        <begin position="1043"/>
        <end position="1063"/>
    </location>
</feature>
<dbReference type="InterPro" id="IPR004713">
    <property type="entry name" value="CaH_exchang"/>
</dbReference>
<evidence type="ECO:0000256" key="3">
    <source>
        <dbReference type="ARBA" id="ARBA00022448"/>
    </source>
</evidence>
<keyword evidence="6" id="KW-0406">Ion transport</keyword>
<keyword evidence="3" id="KW-0813">Transport</keyword>
<protein>
    <recommendedName>
        <fullName evidence="14">Sodium/calcium exchanger membrane region domain-containing protein</fullName>
    </recommendedName>
</protein>
<evidence type="ECO:0000256" key="8">
    <source>
        <dbReference type="SAM" id="MobiDB-lite"/>
    </source>
</evidence>
<dbReference type="Gene3D" id="1.20.1420.30">
    <property type="entry name" value="NCX, central ion-binding region"/>
    <property type="match status" value="2"/>
</dbReference>
<evidence type="ECO:0000256" key="5">
    <source>
        <dbReference type="ARBA" id="ARBA00022989"/>
    </source>
</evidence>
<dbReference type="PANTHER" id="PTHR31503">
    <property type="entry name" value="VACUOLAR CALCIUM ION TRANSPORTER"/>
    <property type="match status" value="1"/>
</dbReference>
<dbReference type="GO" id="GO:0006874">
    <property type="term" value="P:intracellular calcium ion homeostasis"/>
    <property type="evidence" value="ECO:0007669"/>
    <property type="project" value="TreeGrafter"/>
</dbReference>
<dbReference type="InterPro" id="IPR044880">
    <property type="entry name" value="NCX_ion-bd_dom_sf"/>
</dbReference>
<feature type="transmembrane region" description="Helical" evidence="9">
    <location>
        <begin position="749"/>
        <end position="767"/>
    </location>
</feature>
<feature type="compositionally biased region" description="Gly residues" evidence="8">
    <location>
        <begin position="949"/>
        <end position="960"/>
    </location>
</feature>
<dbReference type="OrthoDB" id="16982at2759"/>
<feature type="transmembrane region" description="Helical" evidence="9">
    <location>
        <begin position="299"/>
        <end position="332"/>
    </location>
</feature>
<name>A0A0F4ZKD0_9PEZI</name>
<feature type="compositionally biased region" description="Basic residues" evidence="8">
    <location>
        <begin position="133"/>
        <end position="142"/>
    </location>
</feature>
<organism evidence="12 13">
    <name type="scientific">Thielaviopsis punctulata</name>
    <dbReference type="NCBI Taxonomy" id="72032"/>
    <lineage>
        <taxon>Eukaryota</taxon>
        <taxon>Fungi</taxon>
        <taxon>Dikarya</taxon>
        <taxon>Ascomycota</taxon>
        <taxon>Pezizomycotina</taxon>
        <taxon>Sordariomycetes</taxon>
        <taxon>Hypocreomycetidae</taxon>
        <taxon>Microascales</taxon>
        <taxon>Ceratocystidaceae</taxon>
        <taxon>Thielaviopsis</taxon>
    </lineage>
</organism>
<dbReference type="GO" id="GO:0012505">
    <property type="term" value="C:endomembrane system"/>
    <property type="evidence" value="ECO:0007669"/>
    <property type="project" value="UniProtKB-SubCell"/>
</dbReference>
<feature type="domain" description="Inner membrane component" evidence="11">
    <location>
        <begin position="302"/>
        <end position="355"/>
    </location>
</feature>
<feature type="compositionally biased region" description="Polar residues" evidence="8">
    <location>
        <begin position="23"/>
        <end position="37"/>
    </location>
</feature>
<keyword evidence="5 9" id="KW-1133">Transmembrane helix</keyword>
<feature type="region of interest" description="Disordered" evidence="8">
    <location>
        <begin position="104"/>
        <end position="189"/>
    </location>
</feature>
<comment type="similarity">
    <text evidence="2">Belongs to the Ca(2+):cation antiporter (CaCA) (TC 2.A.19) family.</text>
</comment>
<dbReference type="Pfam" id="PF03733">
    <property type="entry name" value="YccF"/>
    <property type="match status" value="1"/>
</dbReference>
<dbReference type="PANTHER" id="PTHR31503:SF10">
    <property type="entry name" value="VNX1 PROTEIN"/>
    <property type="match status" value="1"/>
</dbReference>
<sequence>PRLQMAPSSSSAGKAPMYAQAGNDASENPNQSQSSTAGDEGFPESFKSTETVRRRPDIGYGMCNHLPRAGQPRSDQPRSKLRLVLSSAPFLTCTLGTLSAETTSPATLHARPPPSNNSNNSQDLLASPGRSKPQTRSRKPLIRKQSSNTPYRGEVFSTEDDPEEVHARRQQREQQIYGSRRRGMPTPNMRPMEANLNGAEEDLNLMDAMLDTNVAGPSNIGVTDESPAEDSMEDHVVDDDGNVSDAESFTLKDRQQAINQTHPFGIRLWKPALYKKDRSVQKTAEGDIHSTPGGHVSSWLLFFNLLWTLFFGWWMAAFSAVGALLCFLFAATPSGREYGAVLWGLAGYLVYPFGKVVRLEKDEAYMDEDGQEGRSISEYEQWQSGDIEHGRLFFGPDSGPRSIIGHSRASMESHASETASLLGGRSRGASSDYESEAVRHKRRLFGRGQWNIGRIVFFFFFYLLIAPSLFIVSLVCFFLVFWIPMGKVTMLLLDHMRRHPLALSFESSGPAVSTYHHPTSSVLMCTYRAVGSKYWKYTIDGTNIFLINMLAIVAFLIFDWVVLEGMLHMENFFTSSAFMFGAGLVSIIPLAYFIGQAVASISAQSSMGLGAAVNAFFSTVVEVYLYCVALNQGKAGLVEGSVVGSIFAGILFLPGLSMCFGAIKRKTQRFNAKSAGVTSTMLLFAVIGAFGPTLFYQIYGTHELNCLDCDTAAAGPELGKARDCRRCFFSQTPTLDDRFYLYAVRPYCYVAAAMLFLAYIVGLWFTLRTHAAVIWNTELEEKKNDERLAHESAMRQSLTLVQNSSLAETTGTDIRDTHLYKRILGQSLKHAGLEPQRQPSNMSNVSSSTAPASTTATASGSSLQSGAPTVPVKSRSFINIPSLSEAENNNLAREVAEMAATAAALAARNVQASASRGLSSLSAGAAASGSASAPARPHLPTRPTEIAETGGGGGGSGEASGGHDAPNWSRFKSCVILLSATVLYAAIAEILVDNVDTILQSFALDEKFVGITLFALVPNTTEFLNAISFAMNGNIALSMEIGSAYVLQVLLLQVPALVLYSALNSPKPGGDNDDFAHHTFSLIFPQWDMVTVILCVFLLSYMYGEGKSNYFKGSILLLSYLVIVIGYYFSGYTSLESLSGSSGSRFDVLDAKGEWVSYRTVGRTRAGAAFQV</sequence>
<feature type="domain" description="Sodium/calcium exchanger membrane region" evidence="10">
    <location>
        <begin position="576"/>
        <end position="689"/>
    </location>
</feature>